<sequence>MATGGDKPEAFKPRFAGDRATAPTPLEDESERAWQEFMQLSSVAPLASDPPAGEEQPAGAAVPQHRVEPSVEQTLALVRRDNRACPKAHRWQQLHELLTRAGLEAPFPVRAQDWKRTSALRKRLLVFEQIQWAAGAGALGAVHDFLAALPEEDWEHMG</sequence>
<dbReference type="EMBL" id="CADCUX010000560">
    <property type="protein sequence ID" value="CAA9430906.1"/>
    <property type="molecule type" value="Genomic_DNA"/>
</dbReference>
<gene>
    <name evidence="2" type="ORF">AVDCRST_MAG51-2612</name>
</gene>
<proteinExistence type="predicted"/>
<name>A0A6J4Q0E0_9BURK</name>
<reference evidence="2" key="1">
    <citation type="submission" date="2020-02" db="EMBL/GenBank/DDBJ databases">
        <authorList>
            <person name="Meier V. D."/>
        </authorList>
    </citation>
    <scope>NUCLEOTIDE SEQUENCE</scope>
    <source>
        <strain evidence="2">AVDCRST_MAG51</strain>
    </source>
</reference>
<evidence type="ECO:0000256" key="1">
    <source>
        <dbReference type="SAM" id="MobiDB-lite"/>
    </source>
</evidence>
<feature type="compositionally biased region" description="Basic and acidic residues" evidence="1">
    <location>
        <begin position="1"/>
        <end position="17"/>
    </location>
</feature>
<evidence type="ECO:0000313" key="2">
    <source>
        <dbReference type="EMBL" id="CAA9430906.1"/>
    </source>
</evidence>
<protein>
    <submittedName>
        <fullName evidence="2">Uncharacterized protein</fullName>
    </submittedName>
</protein>
<accession>A0A6J4Q0E0</accession>
<organism evidence="2">
    <name type="scientific">uncultured Ramlibacter sp</name>
    <dbReference type="NCBI Taxonomy" id="260755"/>
    <lineage>
        <taxon>Bacteria</taxon>
        <taxon>Pseudomonadati</taxon>
        <taxon>Pseudomonadota</taxon>
        <taxon>Betaproteobacteria</taxon>
        <taxon>Burkholderiales</taxon>
        <taxon>Comamonadaceae</taxon>
        <taxon>Ramlibacter</taxon>
        <taxon>environmental samples</taxon>
    </lineage>
</organism>
<dbReference type="AlphaFoldDB" id="A0A6J4Q0E0"/>
<feature type="compositionally biased region" description="Low complexity" evidence="1">
    <location>
        <begin position="50"/>
        <end position="63"/>
    </location>
</feature>
<feature type="region of interest" description="Disordered" evidence="1">
    <location>
        <begin position="1"/>
        <end position="68"/>
    </location>
</feature>